<dbReference type="InterPro" id="IPR011701">
    <property type="entry name" value="MFS"/>
</dbReference>
<feature type="domain" description="Major facilitator superfamily (MFS) profile" evidence="9">
    <location>
        <begin position="6"/>
        <end position="387"/>
    </location>
</feature>
<keyword evidence="5 8" id="KW-0812">Transmembrane</keyword>
<accession>A0AAP3FB12</accession>
<evidence type="ECO:0000256" key="2">
    <source>
        <dbReference type="ARBA" id="ARBA00006236"/>
    </source>
</evidence>
<feature type="transmembrane region" description="Helical" evidence="8">
    <location>
        <begin position="5"/>
        <end position="23"/>
    </location>
</feature>
<evidence type="ECO:0000256" key="6">
    <source>
        <dbReference type="ARBA" id="ARBA00022989"/>
    </source>
</evidence>
<dbReference type="SUPFAM" id="SSF103473">
    <property type="entry name" value="MFS general substrate transporter"/>
    <property type="match status" value="1"/>
</dbReference>
<dbReference type="PANTHER" id="PTHR23502:SF132">
    <property type="entry name" value="POLYAMINE TRANSPORTER 2-RELATED"/>
    <property type="match status" value="1"/>
</dbReference>
<dbReference type="InterPro" id="IPR036259">
    <property type="entry name" value="MFS_trans_sf"/>
</dbReference>
<protein>
    <submittedName>
        <fullName evidence="10">Multidrug effflux MFS transporter</fullName>
    </submittedName>
</protein>
<feature type="transmembrane region" description="Helical" evidence="8">
    <location>
        <begin position="133"/>
        <end position="155"/>
    </location>
</feature>
<feature type="transmembrane region" description="Helical" evidence="8">
    <location>
        <begin position="161"/>
        <end position="182"/>
    </location>
</feature>
<dbReference type="Pfam" id="PF07690">
    <property type="entry name" value="MFS_1"/>
    <property type="match status" value="1"/>
</dbReference>
<dbReference type="GO" id="GO:0042910">
    <property type="term" value="F:xenobiotic transmembrane transporter activity"/>
    <property type="evidence" value="ECO:0007669"/>
    <property type="project" value="InterPro"/>
</dbReference>
<keyword evidence="6 8" id="KW-1133">Transmembrane helix</keyword>
<dbReference type="Proteomes" id="UP001209344">
    <property type="component" value="Unassembled WGS sequence"/>
</dbReference>
<proteinExistence type="inferred from homology"/>
<dbReference type="InterPro" id="IPR004812">
    <property type="entry name" value="Efflux_drug-R_Bcr/CmlA"/>
</dbReference>
<evidence type="ECO:0000256" key="1">
    <source>
        <dbReference type="ARBA" id="ARBA00004651"/>
    </source>
</evidence>
<evidence type="ECO:0000256" key="3">
    <source>
        <dbReference type="ARBA" id="ARBA00022448"/>
    </source>
</evidence>
<feature type="transmembrane region" description="Helical" evidence="8">
    <location>
        <begin position="306"/>
        <end position="326"/>
    </location>
</feature>
<sequence length="393" mass="41917">MKKKIGVFIPATLGMLTAFGPFVTDFYLPVLPEMSEFFHTSPALASLSLTTGMIGLAIGQVFIGPLTDKFGRKKILVGSMLMFAIASVLCILAPNIYIFNLMRLFQGLAGAGGIVISKSMSTDMYSGKELANFMAILGSINGIAPVCAPVIGGLMAGVTNWQGVFGLLLGIGIILMLCSARLPETLTPEKRIQKSIIQVYANLFRVFRNRIFTLSTLAEMACFFTFFAYISSSPFILQQIYGLSPFHFSLCFALNALTIGIGAALAPQFKHTNTALKCGAIDYMIAAVCLSFCLYVHAHLVVVMGFYIYLMISFGLMQPGLTATALDAERKNAGAASAIFGAAGFLAGAISSPIVALGKIEVSSSIVMIVGALLCLLLTLPLCKMLRGQGKKI</sequence>
<feature type="transmembrane region" description="Helical" evidence="8">
    <location>
        <begin position="333"/>
        <end position="356"/>
    </location>
</feature>
<dbReference type="PANTHER" id="PTHR23502">
    <property type="entry name" value="MAJOR FACILITATOR SUPERFAMILY"/>
    <property type="match status" value="1"/>
</dbReference>
<evidence type="ECO:0000259" key="9">
    <source>
        <dbReference type="PROSITE" id="PS50850"/>
    </source>
</evidence>
<feature type="transmembrane region" description="Helical" evidence="8">
    <location>
        <begin position="278"/>
        <end position="300"/>
    </location>
</feature>
<evidence type="ECO:0000256" key="5">
    <source>
        <dbReference type="ARBA" id="ARBA00022692"/>
    </source>
</evidence>
<dbReference type="RefSeq" id="WP_264966826.1">
    <property type="nucleotide sequence ID" value="NZ_JAPDVK010000004.1"/>
</dbReference>
<keyword evidence="4" id="KW-1003">Cell membrane</keyword>
<feature type="transmembrane region" description="Helical" evidence="8">
    <location>
        <begin position="43"/>
        <end position="63"/>
    </location>
</feature>
<feature type="transmembrane region" description="Helical" evidence="8">
    <location>
        <begin position="362"/>
        <end position="383"/>
    </location>
</feature>
<evidence type="ECO:0000256" key="8">
    <source>
        <dbReference type="SAM" id="Phobius"/>
    </source>
</evidence>
<feature type="transmembrane region" description="Helical" evidence="8">
    <location>
        <begin position="246"/>
        <end position="266"/>
    </location>
</feature>
<feature type="transmembrane region" description="Helical" evidence="8">
    <location>
        <begin position="75"/>
        <end position="98"/>
    </location>
</feature>
<comment type="caution">
    <text evidence="10">The sequence shown here is derived from an EMBL/GenBank/DDBJ whole genome shotgun (WGS) entry which is preliminary data.</text>
</comment>
<evidence type="ECO:0000313" key="11">
    <source>
        <dbReference type="Proteomes" id="UP001209344"/>
    </source>
</evidence>
<feature type="transmembrane region" description="Helical" evidence="8">
    <location>
        <begin position="211"/>
        <end position="231"/>
    </location>
</feature>
<feature type="transmembrane region" description="Helical" evidence="8">
    <location>
        <begin position="104"/>
        <end position="121"/>
    </location>
</feature>
<dbReference type="GO" id="GO:1990961">
    <property type="term" value="P:xenobiotic detoxification by transmembrane export across the plasma membrane"/>
    <property type="evidence" value="ECO:0007669"/>
    <property type="project" value="InterPro"/>
</dbReference>
<dbReference type="InterPro" id="IPR020846">
    <property type="entry name" value="MFS_dom"/>
</dbReference>
<evidence type="ECO:0000256" key="4">
    <source>
        <dbReference type="ARBA" id="ARBA00022475"/>
    </source>
</evidence>
<dbReference type="AlphaFoldDB" id="A0AAP3FB12"/>
<reference evidence="10" key="1">
    <citation type="submission" date="2022-11" db="EMBL/GenBank/DDBJ databases">
        <title>Genomic repertoires linked with pathogenic potency of arthritogenic Prevotella copri isolated from the gut of rheumatoid arthritis patients.</title>
        <authorList>
            <person name="Nii T."/>
            <person name="Maeda Y."/>
            <person name="Motooka D."/>
            <person name="Naito M."/>
            <person name="Matsumoto Y."/>
            <person name="Ogawa T."/>
            <person name="Oguro-Igashira E."/>
            <person name="Kishikawa T."/>
            <person name="Yamashita M."/>
            <person name="Koizumi S."/>
            <person name="Kurakawa T."/>
            <person name="Okumura R."/>
            <person name="Kayama H."/>
            <person name="Murakami M."/>
            <person name="Sakaguchi T."/>
            <person name="Das B."/>
            <person name="Nakamura S."/>
            <person name="Okada Y."/>
            <person name="Kumanogoh A."/>
            <person name="Takeda K."/>
        </authorList>
    </citation>
    <scope>NUCLEOTIDE SEQUENCE</scope>
    <source>
        <strain evidence="10">F3-75</strain>
    </source>
</reference>
<gene>
    <name evidence="10" type="ORF">ONT16_13840</name>
</gene>
<dbReference type="EMBL" id="JAPDVK010000004">
    <property type="protein sequence ID" value="MCW4129309.1"/>
    <property type="molecule type" value="Genomic_DNA"/>
</dbReference>
<dbReference type="Gene3D" id="1.20.1720.10">
    <property type="entry name" value="Multidrug resistance protein D"/>
    <property type="match status" value="1"/>
</dbReference>
<dbReference type="NCBIfam" id="TIGR00710">
    <property type="entry name" value="efflux_Bcr_CflA"/>
    <property type="match status" value="1"/>
</dbReference>
<evidence type="ECO:0000256" key="7">
    <source>
        <dbReference type="ARBA" id="ARBA00023136"/>
    </source>
</evidence>
<dbReference type="GO" id="GO:0005886">
    <property type="term" value="C:plasma membrane"/>
    <property type="evidence" value="ECO:0007669"/>
    <property type="project" value="UniProtKB-SubCell"/>
</dbReference>
<dbReference type="CDD" id="cd17320">
    <property type="entry name" value="MFS_MdfA_MDR_like"/>
    <property type="match status" value="1"/>
</dbReference>
<name>A0AAP3FB12_9BACT</name>
<evidence type="ECO:0000313" key="10">
    <source>
        <dbReference type="EMBL" id="MCW4129309.1"/>
    </source>
</evidence>
<comment type="similarity">
    <text evidence="2">Belongs to the major facilitator superfamily. Bcr/CmlA family.</text>
</comment>
<keyword evidence="7 8" id="KW-0472">Membrane</keyword>
<dbReference type="PROSITE" id="PS50850">
    <property type="entry name" value="MFS"/>
    <property type="match status" value="1"/>
</dbReference>
<comment type="subcellular location">
    <subcellularLocation>
        <location evidence="1">Cell membrane</location>
        <topology evidence="1">Multi-pass membrane protein</topology>
    </subcellularLocation>
</comment>
<organism evidence="10 11">
    <name type="scientific">Segatella copri</name>
    <dbReference type="NCBI Taxonomy" id="165179"/>
    <lineage>
        <taxon>Bacteria</taxon>
        <taxon>Pseudomonadati</taxon>
        <taxon>Bacteroidota</taxon>
        <taxon>Bacteroidia</taxon>
        <taxon>Bacteroidales</taxon>
        <taxon>Prevotellaceae</taxon>
        <taxon>Segatella</taxon>
    </lineage>
</organism>
<keyword evidence="3" id="KW-0813">Transport</keyword>